<feature type="transmembrane region" description="Helical" evidence="3">
    <location>
        <begin position="9"/>
        <end position="29"/>
    </location>
</feature>
<accession>A0A1F7WLE0</accession>
<evidence type="ECO:0000256" key="1">
    <source>
        <dbReference type="PROSITE-ProRule" id="PRU00339"/>
    </source>
</evidence>
<keyword evidence="3" id="KW-0472">Membrane</keyword>
<dbReference type="InterPro" id="IPR019734">
    <property type="entry name" value="TPR_rpt"/>
</dbReference>
<feature type="repeat" description="TPR" evidence="1">
    <location>
        <begin position="268"/>
        <end position="301"/>
    </location>
</feature>
<dbReference type="AlphaFoldDB" id="A0A1F7WLE0"/>
<dbReference type="PROSITE" id="PS50005">
    <property type="entry name" value="TPR"/>
    <property type="match status" value="2"/>
</dbReference>
<feature type="region of interest" description="Disordered" evidence="2">
    <location>
        <begin position="182"/>
        <end position="235"/>
    </location>
</feature>
<name>A0A1F7WLE0_9BACT</name>
<keyword evidence="1" id="KW-0802">TPR repeat</keyword>
<sequence length="318" mass="34797">MNVNTDYKLIFKIIIFFFISASTAVIFSLSGPGSLAAGELLDKINPPLDCARVKKRVLAALELYAVDNKLPAGARVSVHDIVSARYLKYELACPKGGKYSFTPEMKLECSKCDAPEKNEGAQTTTEVTASAKPRVDATLESKINKYLDIEDIEFLNNPQKSAGPAESSAVALSDTGETGIPKQAAAAEADPFKTVPGADGDGEDPDDEEDDDEGPSSGEEQITVKENSNIGKGARDYHNEAIEHARRGEADNAIEKFKKAIELVPDSFTYHYNYGLFLAKVESYDLAYIEFQRATRLDPQNTRVKTMIEKLKKAISTR</sequence>
<dbReference type="Proteomes" id="UP000178735">
    <property type="component" value="Unassembled WGS sequence"/>
</dbReference>
<evidence type="ECO:0000313" key="5">
    <source>
        <dbReference type="Proteomes" id="UP000178735"/>
    </source>
</evidence>
<organism evidence="4 5">
    <name type="scientific">Candidatus Wallbacteria bacterium GWC2_49_35</name>
    <dbReference type="NCBI Taxonomy" id="1817813"/>
    <lineage>
        <taxon>Bacteria</taxon>
        <taxon>Candidatus Walliibacteriota</taxon>
    </lineage>
</organism>
<feature type="compositionally biased region" description="Acidic residues" evidence="2">
    <location>
        <begin position="200"/>
        <end position="214"/>
    </location>
</feature>
<comment type="caution">
    <text evidence="4">The sequence shown here is derived from an EMBL/GenBank/DDBJ whole genome shotgun (WGS) entry which is preliminary data.</text>
</comment>
<reference evidence="4 5" key="1">
    <citation type="journal article" date="2016" name="Nat. Commun.">
        <title>Thousands of microbial genomes shed light on interconnected biogeochemical processes in an aquifer system.</title>
        <authorList>
            <person name="Anantharaman K."/>
            <person name="Brown C.T."/>
            <person name="Hug L.A."/>
            <person name="Sharon I."/>
            <person name="Castelle C.J."/>
            <person name="Probst A.J."/>
            <person name="Thomas B.C."/>
            <person name="Singh A."/>
            <person name="Wilkins M.J."/>
            <person name="Karaoz U."/>
            <person name="Brodie E.L."/>
            <person name="Williams K.H."/>
            <person name="Hubbard S.S."/>
            <person name="Banfield J.F."/>
        </authorList>
    </citation>
    <scope>NUCLEOTIDE SEQUENCE [LARGE SCALE GENOMIC DNA]</scope>
</reference>
<protein>
    <submittedName>
        <fullName evidence="4">Uncharacterized protein</fullName>
    </submittedName>
</protein>
<evidence type="ECO:0000256" key="3">
    <source>
        <dbReference type="SAM" id="Phobius"/>
    </source>
</evidence>
<gene>
    <name evidence="4" type="ORF">A2008_09985</name>
</gene>
<dbReference type="EMBL" id="MGFH01000159">
    <property type="protein sequence ID" value="OGM03640.1"/>
    <property type="molecule type" value="Genomic_DNA"/>
</dbReference>
<keyword evidence="3" id="KW-0812">Transmembrane</keyword>
<keyword evidence="3" id="KW-1133">Transmembrane helix</keyword>
<dbReference type="SMART" id="SM00028">
    <property type="entry name" value="TPR"/>
    <property type="match status" value="2"/>
</dbReference>
<dbReference type="InterPro" id="IPR011990">
    <property type="entry name" value="TPR-like_helical_dom_sf"/>
</dbReference>
<feature type="repeat" description="TPR" evidence="1">
    <location>
        <begin position="234"/>
        <end position="267"/>
    </location>
</feature>
<proteinExistence type="predicted"/>
<dbReference type="STRING" id="1817813.A2008_09985"/>
<evidence type="ECO:0000313" key="4">
    <source>
        <dbReference type="EMBL" id="OGM03640.1"/>
    </source>
</evidence>
<dbReference type="SUPFAM" id="SSF48452">
    <property type="entry name" value="TPR-like"/>
    <property type="match status" value="1"/>
</dbReference>
<dbReference type="Pfam" id="PF13414">
    <property type="entry name" value="TPR_11"/>
    <property type="match status" value="1"/>
</dbReference>
<dbReference type="Gene3D" id="1.25.40.10">
    <property type="entry name" value="Tetratricopeptide repeat domain"/>
    <property type="match status" value="1"/>
</dbReference>
<evidence type="ECO:0000256" key="2">
    <source>
        <dbReference type="SAM" id="MobiDB-lite"/>
    </source>
</evidence>